<feature type="region of interest" description="Disordered" evidence="1">
    <location>
        <begin position="95"/>
        <end position="176"/>
    </location>
</feature>
<keyword evidence="3" id="KW-1185">Reference proteome</keyword>
<name>A0A9W7D5R3_9STRA</name>
<protein>
    <submittedName>
        <fullName evidence="2">Unnamed protein product</fullName>
    </submittedName>
</protein>
<gene>
    <name evidence="2" type="ORF">Pfra01_002670000</name>
</gene>
<evidence type="ECO:0000313" key="3">
    <source>
        <dbReference type="Proteomes" id="UP001165121"/>
    </source>
</evidence>
<feature type="compositionally biased region" description="Basic residues" evidence="1">
    <location>
        <begin position="157"/>
        <end position="173"/>
    </location>
</feature>
<dbReference type="AlphaFoldDB" id="A0A9W7D5R3"/>
<reference evidence="2" key="1">
    <citation type="submission" date="2023-04" db="EMBL/GenBank/DDBJ databases">
        <title>Phytophthora fragariaefolia NBRC 109709.</title>
        <authorList>
            <person name="Ichikawa N."/>
            <person name="Sato H."/>
            <person name="Tonouchi N."/>
        </authorList>
    </citation>
    <scope>NUCLEOTIDE SEQUENCE</scope>
    <source>
        <strain evidence="2">NBRC 109709</strain>
    </source>
</reference>
<dbReference type="Proteomes" id="UP001165121">
    <property type="component" value="Unassembled WGS sequence"/>
</dbReference>
<evidence type="ECO:0000313" key="2">
    <source>
        <dbReference type="EMBL" id="GMF61287.1"/>
    </source>
</evidence>
<feature type="compositionally biased region" description="Acidic residues" evidence="1">
    <location>
        <begin position="115"/>
        <end position="130"/>
    </location>
</feature>
<dbReference type="EMBL" id="BSXT01005759">
    <property type="protein sequence ID" value="GMF61287.1"/>
    <property type="molecule type" value="Genomic_DNA"/>
</dbReference>
<organism evidence="2 3">
    <name type="scientific">Phytophthora fragariaefolia</name>
    <dbReference type="NCBI Taxonomy" id="1490495"/>
    <lineage>
        <taxon>Eukaryota</taxon>
        <taxon>Sar</taxon>
        <taxon>Stramenopiles</taxon>
        <taxon>Oomycota</taxon>
        <taxon>Peronosporomycetes</taxon>
        <taxon>Peronosporales</taxon>
        <taxon>Peronosporaceae</taxon>
        <taxon>Phytophthora</taxon>
    </lineage>
</organism>
<feature type="compositionally biased region" description="Basic and acidic residues" evidence="1">
    <location>
        <begin position="101"/>
        <end position="114"/>
    </location>
</feature>
<sequence length="437" mass="49998">MEDRLEYPAALALAGEDKCLHSSFPLDDLTIMLLSMMHWHRLDSVPWTKYVPHRYFTVASVALEGLRRTGTHIPEWRVTPGPSLDDGEIDLLESEDEAEDKAEKDEDYNPHQDQDDGIDDEDEIPDDASDDGVLNVAQRTTKRRRLSQSSAGVSTPKKVKTKSPVKTKVKAGRRNASTATVLAVKGPQHLDAKECRGIESPGLGITTSMYFGVRMKPGDPTAHASFQTQGFPDFFSNRHDLDILKERCDGEELKAFLATRPWTKLSDTRRTEFFFHRRVDLGHEVVRALEDWVDFMEENVEALWHATHWVVLDRDSTSKFIRKTSVRRLKLHESVRKKVIARDKQLKKVAPASVWNEPGRWKFPKRIRYWVLVSRSHTKPGTNANYSLKEQVELLDAREPARLQWGACSSDEARIAHLPEDVRRKLIPSGQRDYLDD</sequence>
<proteinExistence type="predicted"/>
<comment type="caution">
    <text evidence="2">The sequence shown here is derived from an EMBL/GenBank/DDBJ whole genome shotgun (WGS) entry which is preliminary data.</text>
</comment>
<evidence type="ECO:0000256" key="1">
    <source>
        <dbReference type="SAM" id="MobiDB-lite"/>
    </source>
</evidence>
<accession>A0A9W7D5R3</accession>